<name>A0A166HVX2_9AGAM</name>
<protein>
    <submittedName>
        <fullName evidence="2">Uncharacterized protein</fullName>
    </submittedName>
</protein>
<feature type="region of interest" description="Disordered" evidence="1">
    <location>
        <begin position="579"/>
        <end position="603"/>
    </location>
</feature>
<sequence>MDVASLLQDAPSDDRLSRRQRLEQRQQQQQQHQHHQQQAQQPHHSQQRLPHLHLRPPSEATMSSHHHHPQNLPSPASLALFDPPAERVPEKARGLGVMPVDYFPGRDRERERERDRDRRERREREGFRNMQPPYPIHSPAPQAPAHRSPSALAMTSSAPPPSISPAVPPLEPPAMASLQPIRPYEDYASWSASQAHNSKLKSGAPSRRRIRQERDHPPPAPPSLPPAPNVMDVDRERERQPHHANLINGNVHLFPSKTPPPPPPSRPHSQSLPHIAPAPPPEPSGVRQLQPQPTHSSHRRRTPAVPGTPNPPPPPPVLHLGTFVHPSSPFPLISCPPIPPCVSAPQNRSSDPPSTSSFTLLIPANFLPTFNPPPNQLKLWGGFPIYTQAPSPLYPPPLPRRIYTDDSDPVLCAIHSGLVTLTDCRRQLKDLKLHVGIVYQSDLGAKVWKGCYGEQSLETGRSGKGAAPLLRSYDWGSSHDGGGLEILRAEWVEPGTAHTVHLPNLRARLLEYTERRTALALTSLSSAGIGGKRRRENSSSAPYKLAENQGLLFGLSGGIACKYTPSLLSSVLFPSQDALRAQSPSTNPRPRKKRKVDSSLRKEVVAGDRKEERVLVVEGADGLEGVDKELLIFRESSNLGESEERKWDVSLEKVKHPLIVSSGQAADPRVASSETPASPRSRRPSKGDIAEAEKGKPSSQTEDRSSISISTSSVGEKTPPHPTTNGADNVAIHPGSSPTRGSGEMIITADDKQPSKGIEEDTVVTLNGTYLHRTASPPSIPTDSHALTNGDVNATGLSLEDSHVLGVGLSISDVEFTADGICVWTGAGQETSLAQKFGLCVDGSSLTIEMSQDPSRRTGVLFKATRWSWRARQ</sequence>
<keyword evidence="3" id="KW-1185">Reference proteome</keyword>
<feature type="compositionally biased region" description="Pro residues" evidence="1">
    <location>
        <begin position="218"/>
        <end position="228"/>
    </location>
</feature>
<dbReference type="STRING" id="1314776.A0A166HVX2"/>
<feature type="compositionally biased region" description="Basic and acidic residues" evidence="1">
    <location>
        <begin position="12"/>
        <end position="24"/>
    </location>
</feature>
<dbReference type="EMBL" id="KV428009">
    <property type="protein sequence ID" value="KZT43133.1"/>
    <property type="molecule type" value="Genomic_DNA"/>
</dbReference>
<evidence type="ECO:0000313" key="2">
    <source>
        <dbReference type="EMBL" id="KZT43133.1"/>
    </source>
</evidence>
<dbReference type="PANTHER" id="PTHR48125">
    <property type="entry name" value="LP07818P1"/>
    <property type="match status" value="1"/>
</dbReference>
<reference evidence="2 3" key="1">
    <citation type="journal article" date="2016" name="Mol. Biol. Evol.">
        <title>Comparative Genomics of Early-Diverging Mushroom-Forming Fungi Provides Insights into the Origins of Lignocellulose Decay Capabilities.</title>
        <authorList>
            <person name="Nagy L.G."/>
            <person name="Riley R."/>
            <person name="Tritt A."/>
            <person name="Adam C."/>
            <person name="Daum C."/>
            <person name="Floudas D."/>
            <person name="Sun H."/>
            <person name="Yadav J.S."/>
            <person name="Pangilinan J."/>
            <person name="Larsson K.H."/>
            <person name="Matsuura K."/>
            <person name="Barry K."/>
            <person name="Labutti K."/>
            <person name="Kuo R."/>
            <person name="Ohm R.A."/>
            <person name="Bhattacharya S.S."/>
            <person name="Shirouzu T."/>
            <person name="Yoshinaga Y."/>
            <person name="Martin F.M."/>
            <person name="Grigoriev I.V."/>
            <person name="Hibbett D.S."/>
        </authorList>
    </citation>
    <scope>NUCLEOTIDE SEQUENCE [LARGE SCALE GENOMIC DNA]</scope>
    <source>
        <strain evidence="2 3">HHB10207 ss-3</strain>
    </source>
</reference>
<dbReference type="OrthoDB" id="3596986at2759"/>
<feature type="compositionally biased region" description="Basic and acidic residues" evidence="1">
    <location>
        <begin position="104"/>
        <end position="127"/>
    </location>
</feature>
<feature type="compositionally biased region" description="Pro residues" evidence="1">
    <location>
        <begin position="306"/>
        <end position="317"/>
    </location>
</feature>
<dbReference type="AlphaFoldDB" id="A0A166HVX2"/>
<gene>
    <name evidence="2" type="ORF">SISSUDRAFT_1057904</name>
</gene>
<feature type="region of interest" description="Disordered" evidence="1">
    <location>
        <begin position="660"/>
        <end position="745"/>
    </location>
</feature>
<evidence type="ECO:0000313" key="3">
    <source>
        <dbReference type="Proteomes" id="UP000076798"/>
    </source>
</evidence>
<dbReference type="Proteomes" id="UP000076798">
    <property type="component" value="Unassembled WGS sequence"/>
</dbReference>
<feature type="region of interest" description="Disordered" evidence="1">
    <location>
        <begin position="1"/>
        <end position="231"/>
    </location>
</feature>
<feature type="compositionally biased region" description="Pro residues" evidence="1">
    <location>
        <begin position="132"/>
        <end position="142"/>
    </location>
</feature>
<dbReference type="PANTHER" id="PTHR48125:SF12">
    <property type="entry name" value="AT HOOK TRANSCRIPTION FACTOR FAMILY-RELATED"/>
    <property type="match status" value="1"/>
</dbReference>
<organism evidence="2 3">
    <name type="scientific">Sistotremastrum suecicum HHB10207 ss-3</name>
    <dbReference type="NCBI Taxonomy" id="1314776"/>
    <lineage>
        <taxon>Eukaryota</taxon>
        <taxon>Fungi</taxon>
        <taxon>Dikarya</taxon>
        <taxon>Basidiomycota</taxon>
        <taxon>Agaricomycotina</taxon>
        <taxon>Agaricomycetes</taxon>
        <taxon>Sistotremastrales</taxon>
        <taxon>Sistotremastraceae</taxon>
        <taxon>Sistotremastrum</taxon>
    </lineage>
</organism>
<feature type="compositionally biased region" description="Basic and acidic residues" evidence="1">
    <location>
        <begin position="84"/>
        <end position="93"/>
    </location>
</feature>
<feature type="compositionally biased region" description="Basic and acidic residues" evidence="1">
    <location>
        <begin position="685"/>
        <end position="705"/>
    </location>
</feature>
<evidence type="ECO:0000256" key="1">
    <source>
        <dbReference type="SAM" id="MobiDB-lite"/>
    </source>
</evidence>
<accession>A0A166HVX2</accession>
<proteinExistence type="predicted"/>
<feature type="region of interest" description="Disordered" evidence="1">
    <location>
        <begin position="247"/>
        <end position="317"/>
    </location>
</feature>
<feature type="compositionally biased region" description="Low complexity" evidence="1">
    <location>
        <begin position="25"/>
        <end position="48"/>
    </location>
</feature>
<feature type="compositionally biased region" description="Pro residues" evidence="1">
    <location>
        <begin position="257"/>
        <end position="266"/>
    </location>
</feature>
<feature type="compositionally biased region" description="Pro residues" evidence="1">
    <location>
        <begin position="158"/>
        <end position="172"/>
    </location>
</feature>